<keyword evidence="2" id="KW-0479">Metal-binding</keyword>
<comment type="similarity">
    <text evidence="2">Belongs to the UPP synthase family.</text>
</comment>
<dbReference type="CDD" id="cd00475">
    <property type="entry name" value="Cis_IPPS"/>
    <property type="match status" value="1"/>
</dbReference>
<protein>
    <recommendedName>
        <fullName evidence="2">Isoprenyl transferase</fullName>
        <ecNumber evidence="2">2.5.1.-</ecNumber>
    </recommendedName>
</protein>
<dbReference type="Gene3D" id="3.40.1180.10">
    <property type="entry name" value="Decaprenyl diphosphate synthase-like"/>
    <property type="match status" value="1"/>
</dbReference>
<feature type="binding site" evidence="2">
    <location>
        <position position="175"/>
    </location>
    <ligand>
        <name>substrate</name>
    </ligand>
</feature>
<organism evidence="3 4">
    <name type="scientific">Candidatus Ureaplasma intestinipullorum</name>
    <dbReference type="NCBI Taxonomy" id="2838770"/>
    <lineage>
        <taxon>Bacteria</taxon>
        <taxon>Bacillati</taxon>
        <taxon>Mycoplasmatota</taxon>
        <taxon>Mycoplasmoidales</taxon>
        <taxon>Mycoplasmoidaceae</taxon>
        <taxon>Ureaplasma</taxon>
    </lineage>
</organism>
<feature type="binding site" evidence="2">
    <location>
        <position position="63"/>
    </location>
    <ligand>
        <name>substrate</name>
    </ligand>
</feature>
<dbReference type="Pfam" id="PF01255">
    <property type="entry name" value="Prenyltransf"/>
    <property type="match status" value="1"/>
</dbReference>
<dbReference type="NCBIfam" id="TIGR00055">
    <property type="entry name" value="uppS"/>
    <property type="match status" value="1"/>
</dbReference>
<reference evidence="3" key="2">
    <citation type="submission" date="2021-04" db="EMBL/GenBank/DDBJ databases">
        <authorList>
            <person name="Gilroy R."/>
        </authorList>
    </citation>
    <scope>NUCLEOTIDE SEQUENCE</scope>
    <source>
        <strain evidence="3">A5-1222</strain>
    </source>
</reference>
<comment type="caution">
    <text evidence="3">The sequence shown here is derived from an EMBL/GenBank/DDBJ whole genome shotgun (WGS) entry which is preliminary data.</text>
</comment>
<keyword evidence="1 2" id="KW-0808">Transferase</keyword>
<gene>
    <name evidence="3" type="primary">uppS</name>
    <name evidence="3" type="ORF">H9897_01045</name>
</gene>
<feature type="binding site" evidence="2">
    <location>
        <position position="61"/>
    </location>
    <ligand>
        <name>substrate</name>
    </ligand>
</feature>
<dbReference type="InterPro" id="IPR001441">
    <property type="entry name" value="UPP_synth-like"/>
</dbReference>
<dbReference type="PANTHER" id="PTHR10291:SF0">
    <property type="entry name" value="DEHYDRODOLICHYL DIPHOSPHATE SYNTHASE 2"/>
    <property type="match status" value="1"/>
</dbReference>
<keyword evidence="2" id="KW-0460">Magnesium</keyword>
<dbReference type="Proteomes" id="UP000824247">
    <property type="component" value="Unassembled WGS sequence"/>
</dbReference>
<dbReference type="PANTHER" id="PTHR10291">
    <property type="entry name" value="DEHYDRODOLICHYL DIPHOSPHATE SYNTHASE FAMILY MEMBER"/>
    <property type="match status" value="1"/>
</dbReference>
<dbReference type="InterPro" id="IPR018520">
    <property type="entry name" value="UPP_synth-like_CS"/>
</dbReference>
<feature type="binding site" evidence="2">
    <location>
        <position position="25"/>
    </location>
    <ligand>
        <name>substrate</name>
    </ligand>
</feature>
<dbReference type="EC" id="2.5.1.-" evidence="2"/>
<feature type="active site" evidence="2">
    <location>
        <position position="12"/>
    </location>
</feature>
<accession>A0A9E2NVX0</accession>
<dbReference type="InterPro" id="IPR036424">
    <property type="entry name" value="UPP_synth-like_sf"/>
</dbReference>
<reference evidence="3" key="1">
    <citation type="journal article" date="2021" name="PeerJ">
        <title>Extensive microbial diversity within the chicken gut microbiome revealed by metagenomics and culture.</title>
        <authorList>
            <person name="Gilroy R."/>
            <person name="Ravi A."/>
            <person name="Getino M."/>
            <person name="Pursley I."/>
            <person name="Horton D.L."/>
            <person name="Alikhan N.F."/>
            <person name="Baker D."/>
            <person name="Gharbi K."/>
            <person name="Hall N."/>
            <person name="Watson M."/>
            <person name="Adriaenssens E.M."/>
            <person name="Foster-Nyarko E."/>
            <person name="Jarju S."/>
            <person name="Secka A."/>
            <person name="Antonio M."/>
            <person name="Oren A."/>
            <person name="Chaudhuri R.R."/>
            <person name="La Ragione R."/>
            <person name="Hildebrand F."/>
            <person name="Pallen M.J."/>
        </authorList>
    </citation>
    <scope>NUCLEOTIDE SEQUENCE</scope>
    <source>
        <strain evidence="3">A5-1222</strain>
    </source>
</reference>
<evidence type="ECO:0000313" key="4">
    <source>
        <dbReference type="Proteomes" id="UP000824247"/>
    </source>
</evidence>
<comment type="cofactor">
    <cofactor evidence="2">
        <name>Mg(2+)</name>
        <dbReference type="ChEBI" id="CHEBI:18420"/>
    </cofactor>
    <text evidence="2">Binds 2 magnesium ions per subunit.</text>
</comment>
<dbReference type="GO" id="GO:0000287">
    <property type="term" value="F:magnesium ion binding"/>
    <property type="evidence" value="ECO:0007669"/>
    <property type="project" value="UniProtKB-UniRule"/>
</dbReference>
<feature type="binding site" evidence="2">
    <location>
        <position position="17"/>
    </location>
    <ligand>
        <name>substrate</name>
    </ligand>
</feature>
<dbReference type="HAMAP" id="MF_01139">
    <property type="entry name" value="ISPT"/>
    <property type="match status" value="1"/>
</dbReference>
<dbReference type="GO" id="GO:0016094">
    <property type="term" value="P:polyprenol biosynthetic process"/>
    <property type="evidence" value="ECO:0007669"/>
    <property type="project" value="TreeGrafter"/>
</dbReference>
<feature type="active site" description="Proton acceptor" evidence="2">
    <location>
        <position position="60"/>
    </location>
</feature>
<dbReference type="GO" id="GO:0045547">
    <property type="term" value="F:ditrans,polycis-polyprenyl diphosphate synthase [(2E,6E)-farnesyl diphosphate specific] activity"/>
    <property type="evidence" value="ECO:0007669"/>
    <property type="project" value="TreeGrafter"/>
</dbReference>
<comment type="function">
    <text evidence="2">Catalyzes the condensation of isopentenyl diphosphate (IPP) with allylic pyrophosphates generating different type of terpenoids.</text>
</comment>
<evidence type="ECO:0000256" key="1">
    <source>
        <dbReference type="ARBA" id="ARBA00022679"/>
    </source>
</evidence>
<sequence length="227" mass="27133">MNIVKHIAFIMDGNGRWAKQRNKPRTFGHKHGLVAMKEIVNACLELNIPCISFYAFSTENWNRPLKEVEYLLKIFKNEIVSDKLKKWLMDNSVRFIWNGFKDKINYEVLESINNLEKLTKNNSKMTLQIMFNYGSRQKIIESFEYLAKNKINPTIENFNKQINPHNLPELDLLIRTSGEERISNFMLWELCYSEIIFNKKLWPDYSKQDLLLDLENYKNRKRRFGKV</sequence>
<feature type="binding site" evidence="2">
    <location>
        <begin position="57"/>
        <end position="59"/>
    </location>
    <ligand>
        <name>substrate</name>
    </ligand>
</feature>
<dbReference type="SUPFAM" id="SSF64005">
    <property type="entry name" value="Undecaprenyl diphosphate synthase"/>
    <property type="match status" value="1"/>
</dbReference>
<name>A0A9E2NVX0_9BACT</name>
<evidence type="ECO:0000313" key="3">
    <source>
        <dbReference type="EMBL" id="MBU3830736.1"/>
    </source>
</evidence>
<comment type="subunit">
    <text evidence="2">Homodimer.</text>
</comment>
<feature type="binding site" evidence="2">
    <location>
        <position position="12"/>
    </location>
    <ligand>
        <name>Mg(2+)</name>
        <dbReference type="ChEBI" id="CHEBI:18420"/>
    </ligand>
</feature>
<feature type="binding site" evidence="2">
    <location>
        <begin position="181"/>
        <end position="183"/>
    </location>
    <ligand>
        <name>substrate</name>
    </ligand>
</feature>
<feature type="binding site" evidence="2">
    <location>
        <begin position="13"/>
        <end position="16"/>
    </location>
    <ligand>
        <name>substrate</name>
    </ligand>
</feature>
<feature type="binding site" evidence="2">
    <location>
        <position position="194"/>
    </location>
    <ligand>
        <name>Mg(2+)</name>
        <dbReference type="ChEBI" id="CHEBI:18420"/>
    </ligand>
</feature>
<proteinExistence type="inferred from homology"/>
<feature type="binding site" evidence="2">
    <location>
        <position position="29"/>
    </location>
    <ligand>
        <name>substrate</name>
    </ligand>
</feature>
<dbReference type="PROSITE" id="PS01066">
    <property type="entry name" value="UPP_SYNTHASE"/>
    <property type="match status" value="1"/>
</dbReference>
<dbReference type="AlphaFoldDB" id="A0A9E2NVX0"/>
<evidence type="ECO:0000256" key="2">
    <source>
        <dbReference type="HAMAP-Rule" id="MF_01139"/>
    </source>
</evidence>
<dbReference type="EMBL" id="JAHLFM010000017">
    <property type="protein sequence ID" value="MBU3830736.1"/>
    <property type="molecule type" value="Genomic_DNA"/>
</dbReference>